<keyword evidence="1" id="KW-0472">Membrane</keyword>
<dbReference type="PROSITE" id="PS51549">
    <property type="entry name" value="DM13"/>
    <property type="match status" value="1"/>
</dbReference>
<comment type="caution">
    <text evidence="3">The sequence shown here is derived from an EMBL/GenBank/DDBJ whole genome shotgun (WGS) entry which is preliminary data.</text>
</comment>
<dbReference type="RefSeq" id="WP_264556042.1">
    <property type="nucleotide sequence ID" value="NZ_CP109979.1"/>
</dbReference>
<feature type="transmembrane region" description="Helical" evidence="1">
    <location>
        <begin position="6"/>
        <end position="25"/>
    </location>
</feature>
<dbReference type="Proteomes" id="UP001596417">
    <property type="component" value="Unassembled WGS sequence"/>
</dbReference>
<keyword evidence="1" id="KW-1133">Transmembrane helix</keyword>
<accession>A0ABD5YMD4</accession>
<feature type="domain" description="DM13" evidence="2">
    <location>
        <begin position="46"/>
        <end position="156"/>
    </location>
</feature>
<dbReference type="EMBL" id="JBHTAX010000001">
    <property type="protein sequence ID" value="MFC7190544.1"/>
    <property type="molecule type" value="Genomic_DNA"/>
</dbReference>
<organism evidence="3 4">
    <name type="scientific">Halocatena marina</name>
    <dbReference type="NCBI Taxonomy" id="2934937"/>
    <lineage>
        <taxon>Archaea</taxon>
        <taxon>Methanobacteriati</taxon>
        <taxon>Methanobacteriota</taxon>
        <taxon>Stenosarchaea group</taxon>
        <taxon>Halobacteria</taxon>
        <taxon>Halobacteriales</taxon>
        <taxon>Natronomonadaceae</taxon>
        <taxon>Halocatena</taxon>
    </lineage>
</organism>
<dbReference type="Pfam" id="PF10517">
    <property type="entry name" value="DM13"/>
    <property type="match status" value="1"/>
</dbReference>
<protein>
    <submittedName>
        <fullName evidence="3">DM13 domain-containing protein</fullName>
    </submittedName>
</protein>
<keyword evidence="1" id="KW-0812">Transmembrane</keyword>
<evidence type="ECO:0000259" key="2">
    <source>
        <dbReference type="PROSITE" id="PS51549"/>
    </source>
</evidence>
<dbReference type="InterPro" id="IPR019545">
    <property type="entry name" value="DM13_domain"/>
</dbReference>
<gene>
    <name evidence="3" type="ORF">ACFQL7_12275</name>
</gene>
<reference evidence="3 4" key="1">
    <citation type="journal article" date="2019" name="Int. J. Syst. Evol. Microbiol.">
        <title>The Global Catalogue of Microorganisms (GCM) 10K type strain sequencing project: providing services to taxonomists for standard genome sequencing and annotation.</title>
        <authorList>
            <consortium name="The Broad Institute Genomics Platform"/>
            <consortium name="The Broad Institute Genome Sequencing Center for Infectious Disease"/>
            <person name="Wu L."/>
            <person name="Ma J."/>
        </authorList>
    </citation>
    <scope>NUCLEOTIDE SEQUENCE [LARGE SCALE GENOMIC DNA]</scope>
    <source>
        <strain evidence="3 4">RDMS1</strain>
    </source>
</reference>
<dbReference type="AlphaFoldDB" id="A0ABD5YMD4"/>
<proteinExistence type="predicted"/>
<evidence type="ECO:0000313" key="3">
    <source>
        <dbReference type="EMBL" id="MFC7190544.1"/>
    </source>
</evidence>
<dbReference type="GeneID" id="76200166"/>
<keyword evidence="4" id="KW-1185">Reference proteome</keyword>
<evidence type="ECO:0000256" key="1">
    <source>
        <dbReference type="SAM" id="Phobius"/>
    </source>
</evidence>
<sequence>MNRRTFIGAVGAIALGGGYLGYELFAPEQATRGNEEPSGGTVLKSGTFAGKADHECSGTVELVEDADGLFLQFREYQQTQGPDVFCYLTPAEDPDTSEEIDAGTKVLIDDGADGGEITTVGTFSQRLPNGLKIADLSGVGIWCENFSVPFGAATLSRV</sequence>
<evidence type="ECO:0000313" key="4">
    <source>
        <dbReference type="Proteomes" id="UP001596417"/>
    </source>
</evidence>
<name>A0ABD5YMD4_9EURY</name>